<dbReference type="Gene3D" id="1.10.8.10">
    <property type="entry name" value="DNA helicase RuvA subunit, C-terminal domain"/>
    <property type="match status" value="3"/>
</dbReference>
<dbReference type="Pfam" id="PF00240">
    <property type="entry name" value="ubiquitin"/>
    <property type="match status" value="2"/>
</dbReference>
<dbReference type="GO" id="GO:0005654">
    <property type="term" value="C:nucleoplasm"/>
    <property type="evidence" value="ECO:0007669"/>
    <property type="project" value="TreeGrafter"/>
</dbReference>
<dbReference type="PANTHER" id="PTHR10621">
    <property type="entry name" value="UV EXCISION REPAIR PROTEIN RAD23"/>
    <property type="match status" value="1"/>
</dbReference>
<feature type="domain" description="Ubiquitin-like" evidence="4">
    <location>
        <begin position="357"/>
        <end position="436"/>
    </location>
</feature>
<dbReference type="PROSITE" id="PS50030">
    <property type="entry name" value="UBA"/>
    <property type="match status" value="2"/>
</dbReference>
<evidence type="ECO:0000313" key="5">
    <source>
        <dbReference type="EMBL" id="KAG2300413.1"/>
    </source>
</evidence>
<dbReference type="GO" id="GO:0070628">
    <property type="term" value="F:proteasome binding"/>
    <property type="evidence" value="ECO:0007669"/>
    <property type="project" value="TreeGrafter"/>
</dbReference>
<comment type="similarity">
    <text evidence="1">Belongs to the RAD23 family.</text>
</comment>
<evidence type="ECO:0000256" key="1">
    <source>
        <dbReference type="ARBA" id="ARBA00009878"/>
    </source>
</evidence>
<dbReference type="EMBL" id="JAAMPC010000008">
    <property type="protein sequence ID" value="KAG2300413.1"/>
    <property type="molecule type" value="Genomic_DNA"/>
</dbReference>
<dbReference type="PANTHER" id="PTHR10621:SF48">
    <property type="entry name" value="UBIQUITIN RECEPTOR RAD23"/>
    <property type="match status" value="1"/>
</dbReference>
<dbReference type="Gene3D" id="3.10.20.90">
    <property type="entry name" value="Phosphatidylinositol 3-kinase Catalytic Subunit, Chain A, domain 1"/>
    <property type="match status" value="2"/>
</dbReference>
<dbReference type="SUPFAM" id="SSF46934">
    <property type="entry name" value="UBA-like"/>
    <property type="match status" value="2"/>
</dbReference>
<dbReference type="PRINTS" id="PR01839">
    <property type="entry name" value="RAD23PROTEIN"/>
</dbReference>
<gene>
    <name evidence="5" type="ORF">Bca52824_036885</name>
</gene>
<dbReference type="GO" id="GO:0003684">
    <property type="term" value="F:damaged DNA binding"/>
    <property type="evidence" value="ECO:0007669"/>
    <property type="project" value="InterPro"/>
</dbReference>
<dbReference type="Proteomes" id="UP000886595">
    <property type="component" value="Unassembled WGS sequence"/>
</dbReference>
<reference evidence="5 6" key="1">
    <citation type="submission" date="2020-02" db="EMBL/GenBank/DDBJ databases">
        <authorList>
            <person name="Ma Q."/>
            <person name="Huang Y."/>
            <person name="Song X."/>
            <person name="Pei D."/>
        </authorList>
    </citation>
    <scope>NUCLEOTIDE SEQUENCE [LARGE SCALE GENOMIC DNA]</scope>
    <source>
        <strain evidence="5">Sxm20200214</strain>
        <tissue evidence="5">Leaf</tissue>
    </source>
</reference>
<dbReference type="InterPro" id="IPR009060">
    <property type="entry name" value="UBA-like_sf"/>
</dbReference>
<dbReference type="FunFam" id="3.10.20.90:FF:000069">
    <property type="entry name" value="UV excision repair protein RAD23"/>
    <property type="match status" value="1"/>
</dbReference>
<feature type="domain" description="UBA" evidence="3">
    <location>
        <begin position="486"/>
        <end position="529"/>
    </location>
</feature>
<dbReference type="CDD" id="cd14281">
    <property type="entry name" value="UBA2_Rad23_like"/>
    <property type="match status" value="1"/>
</dbReference>
<evidence type="ECO:0000259" key="3">
    <source>
        <dbReference type="PROSITE" id="PS50030"/>
    </source>
</evidence>
<dbReference type="OrthoDB" id="419317at2759"/>
<dbReference type="InterPro" id="IPR000626">
    <property type="entry name" value="Ubiquitin-like_dom"/>
</dbReference>
<dbReference type="SMART" id="SM00165">
    <property type="entry name" value="UBA"/>
    <property type="match status" value="3"/>
</dbReference>
<protein>
    <recommendedName>
        <fullName evidence="7">DNA repair protein RAD23</fullName>
    </recommendedName>
</protein>
<dbReference type="SMART" id="SM00213">
    <property type="entry name" value="UBQ"/>
    <property type="match status" value="2"/>
</dbReference>
<accession>A0A8X7S3M5</accession>
<dbReference type="GO" id="GO:0043130">
    <property type="term" value="F:ubiquitin binding"/>
    <property type="evidence" value="ECO:0007669"/>
    <property type="project" value="TreeGrafter"/>
</dbReference>
<evidence type="ECO:0000259" key="4">
    <source>
        <dbReference type="PROSITE" id="PS50053"/>
    </source>
</evidence>
<dbReference type="AlphaFoldDB" id="A0A8X7S3M5"/>
<feature type="domain" description="UBA" evidence="3">
    <location>
        <begin position="671"/>
        <end position="711"/>
    </location>
</feature>
<feature type="compositionally biased region" description="Polar residues" evidence="2">
    <location>
        <begin position="616"/>
        <end position="629"/>
    </location>
</feature>
<keyword evidence="6" id="KW-1185">Reference proteome</keyword>
<dbReference type="GO" id="GO:0006289">
    <property type="term" value="P:nucleotide-excision repair"/>
    <property type="evidence" value="ECO:0007669"/>
    <property type="project" value="InterPro"/>
</dbReference>
<feature type="region of interest" description="Disordered" evidence="2">
    <location>
        <begin position="188"/>
        <end position="293"/>
    </location>
</feature>
<dbReference type="GO" id="GO:0043161">
    <property type="term" value="P:proteasome-mediated ubiquitin-dependent protein catabolic process"/>
    <property type="evidence" value="ECO:0007669"/>
    <property type="project" value="InterPro"/>
</dbReference>
<dbReference type="GO" id="GO:0031593">
    <property type="term" value="F:polyubiquitin modification-dependent protein binding"/>
    <property type="evidence" value="ECO:0007669"/>
    <property type="project" value="TreeGrafter"/>
</dbReference>
<feature type="region of interest" description="Disordered" evidence="2">
    <location>
        <begin position="615"/>
        <end position="673"/>
    </location>
</feature>
<comment type="caution">
    <text evidence="5">The sequence shown here is derived from an EMBL/GenBank/DDBJ whole genome shotgun (WGS) entry which is preliminary data.</text>
</comment>
<dbReference type="InterPro" id="IPR036353">
    <property type="entry name" value="XPC-bd_sf"/>
</dbReference>
<dbReference type="Pfam" id="PF00627">
    <property type="entry name" value="UBA"/>
    <property type="match status" value="1"/>
</dbReference>
<dbReference type="Gene3D" id="1.10.10.540">
    <property type="entry name" value="XPC-binding domain"/>
    <property type="match status" value="1"/>
</dbReference>
<evidence type="ECO:0008006" key="7">
    <source>
        <dbReference type="Google" id="ProtNLM"/>
    </source>
</evidence>
<dbReference type="InterPro" id="IPR015360">
    <property type="entry name" value="XPC-bd"/>
</dbReference>
<dbReference type="GO" id="GO:0005829">
    <property type="term" value="C:cytosol"/>
    <property type="evidence" value="ECO:0007669"/>
    <property type="project" value="TreeGrafter"/>
</dbReference>
<dbReference type="InterPro" id="IPR015940">
    <property type="entry name" value="UBA"/>
</dbReference>
<organism evidence="5 6">
    <name type="scientific">Brassica carinata</name>
    <name type="common">Ethiopian mustard</name>
    <name type="synonym">Abyssinian cabbage</name>
    <dbReference type="NCBI Taxonomy" id="52824"/>
    <lineage>
        <taxon>Eukaryota</taxon>
        <taxon>Viridiplantae</taxon>
        <taxon>Streptophyta</taxon>
        <taxon>Embryophyta</taxon>
        <taxon>Tracheophyta</taxon>
        <taxon>Spermatophyta</taxon>
        <taxon>Magnoliopsida</taxon>
        <taxon>eudicotyledons</taxon>
        <taxon>Gunneridae</taxon>
        <taxon>Pentapetalae</taxon>
        <taxon>rosids</taxon>
        <taxon>malvids</taxon>
        <taxon>Brassicales</taxon>
        <taxon>Brassicaceae</taxon>
        <taxon>Brassiceae</taxon>
        <taxon>Brassica</taxon>
    </lineage>
</organism>
<evidence type="ECO:0000256" key="2">
    <source>
        <dbReference type="SAM" id="MobiDB-lite"/>
    </source>
</evidence>
<dbReference type="CDD" id="cd01805">
    <property type="entry name" value="Ubl_Rad23"/>
    <property type="match status" value="2"/>
</dbReference>
<feature type="domain" description="Ubiquitin-like" evidence="4">
    <location>
        <begin position="1"/>
        <end position="76"/>
    </location>
</feature>
<dbReference type="SUPFAM" id="SSF54236">
    <property type="entry name" value="Ubiquitin-like"/>
    <property type="match status" value="2"/>
</dbReference>
<dbReference type="InterPro" id="IPR029071">
    <property type="entry name" value="Ubiquitin-like_domsf"/>
</dbReference>
<name>A0A8X7S3M5_BRACI</name>
<sequence length="718" mass="79520">MKIFVRTLNGDRFEIQVNPEDMVSDVKKNVETVLGVHAAEQVLIHKGKVLKDETTVEANNVSEKSVIAVMKRKPASTGTSTSSASLKSQDARITRLIPLTPTEPAWDDDGLDLNYERISESNIQQILEMISQSQHRGAWSRKLVIGALRLAYNDVDKALEYLYFVSSSSEPCAHIIFVDFFSGNEMEQPHHELQADQTNEPNNGGGDGGKVAESEETEVEQPQAYQTNKPNNGGGHGCNQVGESEENQVEQLPRELQADQTNKPDYNGGDGGNQVGESDEETEVETTKDAQAKTRVDEAEIEDLRNKITYQFIRFSFSSFLVVTLLQSYLTDGDSSKQNLAGFLELESFLSPVKERMKILVKTLKGARFEIQVEPEDSVADVKKKIETVLGVTAAYPAAEQVLIHKGKVLKDETTVGANNVSEKSIIAVMKRKPASTGTSANLTAQVHAHVPPSSTATVAPRLSMPVSVTLTEPAWDAASNGNYESVSESNIQQILEMVRGAWSRDVVAYALCLAYNDVDKALEYLYFGIPVQSEDPYTWDHNTQEPVVHEEADLERSLDSLRHNPEFEFLRSLVQLDPGFLEYFQEMLEEQNPPLFQLIQDNKADFLRLVMEQPQEPNNGGISGNQVGESEEAEKQPQADQTNKPNNGGGDDSGNQVGDSEETKVEVPTPEDYELIERLEALGFERGDAAVAYFACNRNVQVAANHLLGYKHESHRE</sequence>
<dbReference type="Pfam" id="PF09280">
    <property type="entry name" value="XPC-binding"/>
    <property type="match status" value="1"/>
</dbReference>
<evidence type="ECO:0000313" key="6">
    <source>
        <dbReference type="Proteomes" id="UP000886595"/>
    </source>
</evidence>
<dbReference type="PROSITE" id="PS50053">
    <property type="entry name" value="UBIQUITIN_2"/>
    <property type="match status" value="2"/>
</dbReference>
<dbReference type="InterPro" id="IPR004806">
    <property type="entry name" value="Rad23"/>
</dbReference>
<dbReference type="SUPFAM" id="SSF101238">
    <property type="entry name" value="XPC-binding domain"/>
    <property type="match status" value="1"/>
</dbReference>
<dbReference type="FunFam" id="1.10.8.10:FF:000003">
    <property type="entry name" value="UV excision repair protein RAD23 homolog"/>
    <property type="match status" value="1"/>
</dbReference>
<proteinExistence type="inferred from homology"/>